<gene>
    <name evidence="1" type="ORF">FOB72_17225</name>
</gene>
<protein>
    <submittedName>
        <fullName evidence="1">Uncharacterized protein</fullName>
    </submittedName>
</protein>
<dbReference type="EMBL" id="CP044066">
    <property type="protein sequence ID" value="QET03911.1"/>
    <property type="molecule type" value="Genomic_DNA"/>
</dbReference>
<accession>A0A5P2H724</accession>
<proteinExistence type="predicted"/>
<organism evidence="1 2">
    <name type="scientific">Cupriavidus pauculus</name>
    <dbReference type="NCBI Taxonomy" id="82633"/>
    <lineage>
        <taxon>Bacteria</taxon>
        <taxon>Pseudomonadati</taxon>
        <taxon>Pseudomonadota</taxon>
        <taxon>Betaproteobacteria</taxon>
        <taxon>Burkholderiales</taxon>
        <taxon>Burkholderiaceae</taxon>
        <taxon>Cupriavidus</taxon>
    </lineage>
</organism>
<reference evidence="1 2" key="1">
    <citation type="submission" date="2019-09" db="EMBL/GenBank/DDBJ databases">
        <title>FDA dAtabase for Regulatory Grade micrObial Sequences (FDA-ARGOS): Supporting development and validation of Infectious Disease Dx tests.</title>
        <authorList>
            <person name="Sciortino C."/>
            <person name="Tallon L."/>
            <person name="Sadzewicz L."/>
            <person name="Vavikolanu K."/>
            <person name="Mehta A."/>
            <person name="Aluvathingal J."/>
            <person name="Nadendla S."/>
            <person name="Nandy P."/>
            <person name="Geyer C."/>
            <person name="Yan Y."/>
            <person name="Sichtig H."/>
        </authorList>
    </citation>
    <scope>NUCLEOTIDE SEQUENCE [LARGE SCALE GENOMIC DNA]</scope>
    <source>
        <strain evidence="1 2">FDAARGOS_664</strain>
        <plasmid evidence="1 2">unnamed1</plasmid>
    </source>
</reference>
<dbReference type="OrthoDB" id="9157594at2"/>
<name>A0A5P2H724_9BURK</name>
<evidence type="ECO:0000313" key="2">
    <source>
        <dbReference type="Proteomes" id="UP000322822"/>
    </source>
</evidence>
<dbReference type="Proteomes" id="UP000322822">
    <property type="component" value="Plasmid unnamed1"/>
</dbReference>
<dbReference type="RefSeq" id="WP_150373976.1">
    <property type="nucleotide sequence ID" value="NZ_CP044066.1"/>
</dbReference>
<dbReference type="AlphaFoldDB" id="A0A5P2H724"/>
<geneLocation type="plasmid" evidence="1">
    <name>unnamed1</name>
</geneLocation>
<keyword evidence="1" id="KW-0614">Plasmid</keyword>
<evidence type="ECO:0000313" key="1">
    <source>
        <dbReference type="EMBL" id="QET03911.1"/>
    </source>
</evidence>
<sequence length="422" mass="46626">MTTKDLYREKLLRLLEAAIAESTEPAVAMFPGFPSYHHCPETVLNALAEIPEIAQTRSMLFNRGMSHHMIDTHQYGQAIIARALTKGPSQAIDDLYAFLSPCASDCIEVCLLGGIEVTETTELLPGVFIAPPADVPESNLGELVATAQSDEDAFMFNMRAPANLREAPRIPKAALYRFASPRPRFSPSADNVKPLSPEEVEELTFLQRVATLLTIVGPSSPIVWRAYTELVDESLLKGHIGHAWSSAIEETRVSSTTVVTRDDLLAKRPTFEAYFTLPQERRAELDVPLHRLNEAIRHRSPVNRAIDLGIALEALFLSGKTDPAQLGFQLRMRGAWLLGRTLEERREIVSQLKSIYQFRSNAVHTGVVANPKKPSDFKKVIDMLDLGIALCADAIQAVILAKDFNWDDLVLGARDSASSDSN</sequence>